<accession>A0A7E4V6X4</accession>
<feature type="compositionally biased region" description="Polar residues" evidence="1">
    <location>
        <begin position="589"/>
        <end position="600"/>
    </location>
</feature>
<feature type="region of interest" description="Disordered" evidence="1">
    <location>
        <begin position="816"/>
        <end position="835"/>
    </location>
</feature>
<organism evidence="2 3">
    <name type="scientific">Panagrellus redivivus</name>
    <name type="common">Microworm</name>
    <dbReference type="NCBI Taxonomy" id="6233"/>
    <lineage>
        <taxon>Eukaryota</taxon>
        <taxon>Metazoa</taxon>
        <taxon>Ecdysozoa</taxon>
        <taxon>Nematoda</taxon>
        <taxon>Chromadorea</taxon>
        <taxon>Rhabditida</taxon>
        <taxon>Tylenchina</taxon>
        <taxon>Panagrolaimomorpha</taxon>
        <taxon>Panagrolaimoidea</taxon>
        <taxon>Panagrolaimidae</taxon>
        <taxon>Panagrellus</taxon>
    </lineage>
</organism>
<dbReference type="Proteomes" id="UP000492821">
    <property type="component" value="Unassembled WGS sequence"/>
</dbReference>
<feature type="compositionally biased region" description="Basic and acidic residues" evidence="1">
    <location>
        <begin position="630"/>
        <end position="641"/>
    </location>
</feature>
<dbReference type="WBParaSite" id="Pan_g17355.t1">
    <property type="protein sequence ID" value="Pan_g17355.t1"/>
    <property type="gene ID" value="Pan_g17355"/>
</dbReference>
<sequence length="861" mass="97343">MLPSTKVQFLALFETNQCQTLFKESSQTALNAQRNFTRLLAAYFLNYPIISVSKNATKLPNLFEWEQLTKRELLAQGFSDLDRSELAAKLTADFCPKAVVLLLCKCGLQLEAVLYCDHFNDFRSMLICRFYTDYSLGLSTFISALPTIIEDLIETVESSANLEHSLQSIQTSITAHIKCIVQLSCVFAHELLETTEFALIQQLELHFSSLSEKVPNDVNLPRPPVFSTPAQYAVKEKHELLTWNKMHFYISAFTELLQRTNRMPELIAHVLSQVNAAATTSTDCDLPVIFEDAETFGSSYSNLLNVILIVLRVYYRDMLTILGDGDADLEEILQEFYLSLFPNEDNRTEEELFENFLSNAQEPDLSFVTVFLHHMKDNYPQNESFLPPLTYESLDQWRDMLTKNINVLHKTNNTDNLSSWMYPDKMFLDSAAIEKVNFLETKFLSTSLADPTLLQISLRLSTQELFDDLPMTVSGQIGHDETEDEILNDNQQMVKNEKVKNASPVSSKTVPTIDLDEFELELQREKKFIESLPKVEPFVPPVSYRVPLTIQCDPVIRKIAPSNFDTINRNLEKELQQLGERLAVLRASSPNVPSSRQMNHPTSSPSTSASSYSSTSVSARSRRPKTQSHARLERSRVKELQRSSTSTVTESSDNHLIAVNEAVPSARRRDYLPTAQLIPVPTPPTLEKLNFSLLSPTSPPIGKQTWKQIEVYAQSPKLKKSHATINGADIPSLELTTSMMSMDDSYLEKETNKSPQMQESLYGAKHRDHELPSWLRLIPPKDDDSGRPNTAKFGKLLDMEAALKLSARSARPVSMKRHDSGFLEGDSTPKKSFPIMSPPPTTAFACSMTDDQINELMHFCT</sequence>
<protein>
    <submittedName>
        <fullName evidence="3">HAUS6_N domain-containing protein</fullName>
    </submittedName>
</protein>
<evidence type="ECO:0000256" key="1">
    <source>
        <dbReference type="SAM" id="MobiDB-lite"/>
    </source>
</evidence>
<dbReference type="AlphaFoldDB" id="A0A7E4V6X4"/>
<name>A0A7E4V6X4_PANRE</name>
<evidence type="ECO:0000313" key="3">
    <source>
        <dbReference type="WBParaSite" id="Pan_g17355.t1"/>
    </source>
</evidence>
<evidence type="ECO:0000313" key="2">
    <source>
        <dbReference type="Proteomes" id="UP000492821"/>
    </source>
</evidence>
<feature type="compositionally biased region" description="Low complexity" evidence="1">
    <location>
        <begin position="601"/>
        <end position="619"/>
    </location>
</feature>
<keyword evidence="2" id="KW-1185">Reference proteome</keyword>
<reference evidence="3" key="2">
    <citation type="submission" date="2020-10" db="UniProtKB">
        <authorList>
            <consortium name="WormBaseParasite"/>
        </authorList>
    </citation>
    <scope>IDENTIFICATION</scope>
</reference>
<feature type="region of interest" description="Disordered" evidence="1">
    <location>
        <begin position="589"/>
        <end position="652"/>
    </location>
</feature>
<feature type="compositionally biased region" description="Polar residues" evidence="1">
    <location>
        <begin position="642"/>
        <end position="651"/>
    </location>
</feature>
<proteinExistence type="predicted"/>
<reference evidence="2" key="1">
    <citation type="journal article" date="2013" name="Genetics">
        <title>The draft genome and transcriptome of Panagrellus redivivus are shaped by the harsh demands of a free-living lifestyle.</title>
        <authorList>
            <person name="Srinivasan J."/>
            <person name="Dillman A.R."/>
            <person name="Macchietto M.G."/>
            <person name="Heikkinen L."/>
            <person name="Lakso M."/>
            <person name="Fracchia K.M."/>
            <person name="Antoshechkin I."/>
            <person name="Mortazavi A."/>
            <person name="Wong G."/>
            <person name="Sternberg P.W."/>
        </authorList>
    </citation>
    <scope>NUCLEOTIDE SEQUENCE [LARGE SCALE GENOMIC DNA]</scope>
    <source>
        <strain evidence="2">MT8872</strain>
    </source>
</reference>